<gene>
    <name evidence="2" type="ordered locus">Spiaf_0400</name>
</gene>
<feature type="transmembrane region" description="Helical" evidence="1">
    <location>
        <begin position="195"/>
        <end position="212"/>
    </location>
</feature>
<dbReference type="KEGG" id="sfc:Spiaf_0400"/>
<feature type="transmembrane region" description="Helical" evidence="1">
    <location>
        <begin position="121"/>
        <end position="140"/>
    </location>
</feature>
<evidence type="ECO:0000256" key="1">
    <source>
        <dbReference type="SAM" id="Phobius"/>
    </source>
</evidence>
<dbReference type="OrthoDB" id="9974918at2"/>
<sequence length="230" mass="24731">MNPEQDDVRRLEADIAVIKDSIRAKNGFVRRMLAAPVLGWFFVGFGAACAVVPLVWEYALRQYRGAEALPTQVTAALIAGTVVVFAVLAFWKIAAFNRGARAVDSRYSWLDVMRDLTSHPVVLYQQVIMAGTAVAVVMAIRTGNAYLVPAALAAGLAMVFMLYAVAFLLNEYSFIIVWLSLFAAAVLFLPGIPPLIMAAVGFGGGFLLYGIYSITMAPHPASSTHGGNQA</sequence>
<dbReference type="AlphaFoldDB" id="H9UG62"/>
<keyword evidence="1" id="KW-1133">Transmembrane helix</keyword>
<evidence type="ECO:0000313" key="3">
    <source>
        <dbReference type="Proteomes" id="UP000007383"/>
    </source>
</evidence>
<feature type="transmembrane region" description="Helical" evidence="1">
    <location>
        <begin position="146"/>
        <end position="165"/>
    </location>
</feature>
<dbReference type="EMBL" id="CP003282">
    <property type="protein sequence ID" value="AFG36505.1"/>
    <property type="molecule type" value="Genomic_DNA"/>
</dbReference>
<protein>
    <submittedName>
        <fullName evidence="2">Uncharacterized protein</fullName>
    </submittedName>
</protein>
<dbReference type="PATRIC" id="fig|889378.3.peg.405"/>
<accession>H9UG62</accession>
<dbReference type="Proteomes" id="UP000007383">
    <property type="component" value="Chromosome"/>
</dbReference>
<dbReference type="HOGENOM" id="CLU_1204183_0_0_12"/>
<keyword evidence="1" id="KW-0472">Membrane</keyword>
<evidence type="ECO:0000313" key="2">
    <source>
        <dbReference type="EMBL" id="AFG36505.1"/>
    </source>
</evidence>
<name>H9UG62_SPIAZ</name>
<feature type="transmembrane region" description="Helical" evidence="1">
    <location>
        <begin position="172"/>
        <end position="189"/>
    </location>
</feature>
<dbReference type="STRING" id="889378.Spiaf_0400"/>
<proteinExistence type="predicted"/>
<feature type="transmembrane region" description="Helical" evidence="1">
    <location>
        <begin position="33"/>
        <end position="56"/>
    </location>
</feature>
<organism evidence="2 3">
    <name type="scientific">Spirochaeta africana (strain ATCC 700263 / DSM 8902 / Z-7692)</name>
    <dbReference type="NCBI Taxonomy" id="889378"/>
    <lineage>
        <taxon>Bacteria</taxon>
        <taxon>Pseudomonadati</taxon>
        <taxon>Spirochaetota</taxon>
        <taxon>Spirochaetia</taxon>
        <taxon>Spirochaetales</taxon>
        <taxon>Spirochaetaceae</taxon>
        <taxon>Spirochaeta</taxon>
    </lineage>
</organism>
<feature type="transmembrane region" description="Helical" evidence="1">
    <location>
        <begin position="76"/>
        <end position="100"/>
    </location>
</feature>
<dbReference type="RefSeq" id="WP_014454502.1">
    <property type="nucleotide sequence ID" value="NC_017098.1"/>
</dbReference>
<keyword evidence="3" id="KW-1185">Reference proteome</keyword>
<reference evidence="3" key="1">
    <citation type="journal article" date="2013" name="Stand. Genomic Sci.">
        <title>Complete genome sequence of the halophilic bacterium Spirochaeta africana type strain (Z-7692(T)) from the alkaline Lake Magadi in the East African Rift.</title>
        <authorList>
            <person name="Liolos K."/>
            <person name="Abt B."/>
            <person name="Scheuner C."/>
            <person name="Teshima H."/>
            <person name="Held B."/>
            <person name="Lapidus A."/>
            <person name="Nolan M."/>
            <person name="Lucas S."/>
            <person name="Deshpande S."/>
            <person name="Cheng J.F."/>
            <person name="Tapia R."/>
            <person name="Goodwin L.A."/>
            <person name="Pitluck S."/>
            <person name="Pagani I."/>
            <person name="Ivanova N."/>
            <person name="Mavromatis K."/>
            <person name="Mikhailova N."/>
            <person name="Huntemann M."/>
            <person name="Pati A."/>
            <person name="Chen A."/>
            <person name="Palaniappan K."/>
            <person name="Land M."/>
            <person name="Rohde M."/>
            <person name="Tindall B.J."/>
            <person name="Detter J.C."/>
            <person name="Goker M."/>
            <person name="Bristow J."/>
            <person name="Eisen J.A."/>
            <person name="Markowitz V."/>
            <person name="Hugenholtz P."/>
            <person name="Woyke T."/>
            <person name="Klenk H.P."/>
            <person name="Kyrpides N.C."/>
        </authorList>
    </citation>
    <scope>NUCLEOTIDE SEQUENCE</scope>
    <source>
        <strain evidence="3">ATCC 700263 / DSM 8902 / Z-7692</strain>
    </source>
</reference>
<keyword evidence="1" id="KW-0812">Transmembrane</keyword>